<dbReference type="Proteomes" id="UP000014760">
    <property type="component" value="Unassembled WGS sequence"/>
</dbReference>
<dbReference type="GO" id="GO:0004222">
    <property type="term" value="F:metalloendopeptidase activity"/>
    <property type="evidence" value="ECO:0007669"/>
    <property type="project" value="UniProtKB-UniRule"/>
</dbReference>
<protein>
    <recommendedName>
        <fullName evidence="2">Metalloendopeptidase</fullName>
        <ecNumber evidence="2">3.4.24.-</ecNumber>
    </recommendedName>
</protein>
<dbReference type="PRINTS" id="PR00480">
    <property type="entry name" value="ASTACIN"/>
</dbReference>
<dbReference type="OMA" id="TAIRCSW"/>
<reference evidence="5" key="3">
    <citation type="submission" date="2015-06" db="UniProtKB">
        <authorList>
            <consortium name="EnsemblMetazoa"/>
        </authorList>
    </citation>
    <scope>IDENTIFICATION</scope>
</reference>
<feature type="active site" evidence="1">
    <location>
        <position position="96"/>
    </location>
</feature>
<feature type="domain" description="Peptidase M12A" evidence="3">
    <location>
        <begin position="2"/>
        <end position="198"/>
    </location>
</feature>
<keyword evidence="1 2" id="KW-0482">Metalloprotease</keyword>
<dbReference type="FunCoup" id="R7UW09">
    <property type="interactions" value="1"/>
</dbReference>
<evidence type="ECO:0000313" key="6">
    <source>
        <dbReference type="Proteomes" id="UP000014760"/>
    </source>
</evidence>
<evidence type="ECO:0000256" key="2">
    <source>
        <dbReference type="RuleBase" id="RU361183"/>
    </source>
</evidence>
<feature type="binding site" evidence="1">
    <location>
        <position position="99"/>
    </location>
    <ligand>
        <name>Zn(2+)</name>
        <dbReference type="ChEBI" id="CHEBI:29105"/>
        <note>catalytic</note>
    </ligand>
</feature>
<evidence type="ECO:0000259" key="3">
    <source>
        <dbReference type="PROSITE" id="PS51864"/>
    </source>
</evidence>
<feature type="binding site" evidence="1">
    <location>
        <position position="105"/>
    </location>
    <ligand>
        <name>Zn(2+)</name>
        <dbReference type="ChEBI" id="CHEBI:29105"/>
        <note>catalytic</note>
    </ligand>
</feature>
<dbReference type="PANTHER" id="PTHR10127">
    <property type="entry name" value="DISCOIDIN, CUB, EGF, LAMININ , AND ZINC METALLOPROTEASE DOMAIN CONTAINING"/>
    <property type="match status" value="1"/>
</dbReference>
<dbReference type="GO" id="GO:0008270">
    <property type="term" value="F:zinc ion binding"/>
    <property type="evidence" value="ECO:0007669"/>
    <property type="project" value="UniProtKB-UniRule"/>
</dbReference>
<keyword evidence="1 2" id="KW-0479">Metal-binding</keyword>
<keyword evidence="1 2" id="KW-0645">Protease</keyword>
<reference evidence="6" key="1">
    <citation type="submission" date="2012-12" db="EMBL/GenBank/DDBJ databases">
        <authorList>
            <person name="Hellsten U."/>
            <person name="Grimwood J."/>
            <person name="Chapman J.A."/>
            <person name="Shapiro H."/>
            <person name="Aerts A."/>
            <person name="Otillar R.P."/>
            <person name="Terry A.Y."/>
            <person name="Boore J.L."/>
            <person name="Simakov O."/>
            <person name="Marletaz F."/>
            <person name="Cho S.-J."/>
            <person name="Edsinger-Gonzales E."/>
            <person name="Havlak P."/>
            <person name="Kuo D.-H."/>
            <person name="Larsson T."/>
            <person name="Lv J."/>
            <person name="Arendt D."/>
            <person name="Savage R."/>
            <person name="Osoegawa K."/>
            <person name="de Jong P."/>
            <person name="Lindberg D.R."/>
            <person name="Seaver E.C."/>
            <person name="Weisblat D.A."/>
            <person name="Putnam N.H."/>
            <person name="Grigoriev I.V."/>
            <person name="Rokhsar D.S."/>
        </authorList>
    </citation>
    <scope>NUCLEOTIDE SEQUENCE</scope>
    <source>
        <strain evidence="6">I ESC-2004</strain>
    </source>
</reference>
<dbReference type="InterPro" id="IPR034035">
    <property type="entry name" value="Astacin-like_dom"/>
</dbReference>
<name>R7UW09_CAPTE</name>
<dbReference type="InterPro" id="IPR024079">
    <property type="entry name" value="MetalloPept_cat_dom_sf"/>
</dbReference>
<dbReference type="InterPro" id="IPR001506">
    <property type="entry name" value="Peptidase_M12A"/>
</dbReference>
<feature type="binding site" evidence="1">
    <location>
        <position position="95"/>
    </location>
    <ligand>
        <name>Zn(2+)</name>
        <dbReference type="ChEBI" id="CHEBI:29105"/>
        <note>catalytic</note>
    </ligand>
</feature>
<dbReference type="PROSITE" id="PS51864">
    <property type="entry name" value="ASTACIN"/>
    <property type="match status" value="1"/>
</dbReference>
<proteinExistence type="predicted"/>
<dbReference type="CDD" id="cd04280">
    <property type="entry name" value="ZnMc_astacin_like"/>
    <property type="match status" value="1"/>
</dbReference>
<gene>
    <name evidence="4" type="ORF">CAPTEDRAFT_115507</name>
</gene>
<comment type="caution">
    <text evidence="1">Lacks conserved residue(s) required for the propagation of feature annotation.</text>
</comment>
<dbReference type="EC" id="3.4.24.-" evidence="2"/>
<dbReference type="HOGENOM" id="CLU_017286_2_3_1"/>
<dbReference type="AlphaFoldDB" id="R7UW09"/>
<dbReference type="Gene3D" id="3.40.390.10">
    <property type="entry name" value="Collagenase (Catalytic Domain)"/>
    <property type="match status" value="1"/>
</dbReference>
<dbReference type="EMBL" id="KB297234">
    <property type="protein sequence ID" value="ELU10813.1"/>
    <property type="molecule type" value="Genomic_DNA"/>
</dbReference>
<dbReference type="EnsemblMetazoa" id="CapteT115507">
    <property type="protein sequence ID" value="CapteP115507"/>
    <property type="gene ID" value="CapteG115507"/>
</dbReference>
<keyword evidence="1 2" id="KW-0862">Zinc</keyword>
<dbReference type="InterPro" id="IPR006026">
    <property type="entry name" value="Peptidase_Metallo"/>
</dbReference>
<keyword evidence="6" id="KW-1185">Reference proteome</keyword>
<dbReference type="SUPFAM" id="SSF55486">
    <property type="entry name" value="Metalloproteases ('zincins'), catalytic domain"/>
    <property type="match status" value="1"/>
</dbReference>
<feature type="non-terminal residue" evidence="4">
    <location>
        <position position="1"/>
    </location>
</feature>
<evidence type="ECO:0000313" key="4">
    <source>
        <dbReference type="EMBL" id="ELU10813.1"/>
    </source>
</evidence>
<dbReference type="GO" id="GO:0006508">
    <property type="term" value="P:proteolysis"/>
    <property type="evidence" value="ECO:0007669"/>
    <property type="project" value="UniProtKB-KW"/>
</dbReference>
<dbReference type="PANTHER" id="PTHR10127:SF850">
    <property type="entry name" value="METALLOENDOPEPTIDASE"/>
    <property type="match status" value="1"/>
</dbReference>
<keyword evidence="1 2" id="KW-0378">Hydrolase</keyword>
<sequence>RNAVSKEDYLWPGAIVPYVFTKGYSKKSKKNVKAAMEDMMNNTCIQFRKKKTGDKNWLQIGNKSNGCYAMIGRGNSRTTVNLPEVCTTAMGRIQHELLHALGFWHEHSRSDRDDYVNVVWENVRTGNAGNFDKRTSNINNQNVGYDYKSVMHYGKQSFTKVYGQPTLVTTSPEGVYIGQRTVMSQSDYAEINILYNCDSK</sequence>
<accession>R7UW09</accession>
<dbReference type="STRING" id="283909.R7UW09"/>
<evidence type="ECO:0000313" key="5">
    <source>
        <dbReference type="EnsemblMetazoa" id="CapteP115507"/>
    </source>
</evidence>
<organism evidence="4">
    <name type="scientific">Capitella teleta</name>
    <name type="common">Polychaete worm</name>
    <dbReference type="NCBI Taxonomy" id="283909"/>
    <lineage>
        <taxon>Eukaryota</taxon>
        <taxon>Metazoa</taxon>
        <taxon>Spiralia</taxon>
        <taxon>Lophotrochozoa</taxon>
        <taxon>Annelida</taxon>
        <taxon>Polychaeta</taxon>
        <taxon>Sedentaria</taxon>
        <taxon>Scolecida</taxon>
        <taxon>Capitellidae</taxon>
        <taxon>Capitella</taxon>
    </lineage>
</organism>
<dbReference type="OrthoDB" id="291007at2759"/>
<dbReference type="Pfam" id="PF01400">
    <property type="entry name" value="Astacin"/>
    <property type="match status" value="1"/>
</dbReference>
<dbReference type="SMART" id="SM00235">
    <property type="entry name" value="ZnMc"/>
    <property type="match status" value="1"/>
</dbReference>
<reference evidence="4 6" key="2">
    <citation type="journal article" date="2013" name="Nature">
        <title>Insights into bilaterian evolution from three spiralian genomes.</title>
        <authorList>
            <person name="Simakov O."/>
            <person name="Marletaz F."/>
            <person name="Cho S.J."/>
            <person name="Edsinger-Gonzales E."/>
            <person name="Havlak P."/>
            <person name="Hellsten U."/>
            <person name="Kuo D.H."/>
            <person name="Larsson T."/>
            <person name="Lv J."/>
            <person name="Arendt D."/>
            <person name="Savage R."/>
            <person name="Osoegawa K."/>
            <person name="de Jong P."/>
            <person name="Grimwood J."/>
            <person name="Chapman J.A."/>
            <person name="Shapiro H."/>
            <person name="Aerts A."/>
            <person name="Otillar R.P."/>
            <person name="Terry A.Y."/>
            <person name="Boore J.L."/>
            <person name="Grigoriev I.V."/>
            <person name="Lindberg D.R."/>
            <person name="Seaver E.C."/>
            <person name="Weisblat D.A."/>
            <person name="Putnam N.H."/>
            <person name="Rokhsar D.S."/>
        </authorList>
    </citation>
    <scope>NUCLEOTIDE SEQUENCE</scope>
    <source>
        <strain evidence="4 6">I ESC-2004</strain>
    </source>
</reference>
<dbReference type="EMBL" id="AMQN01000916">
    <property type="status" value="NOT_ANNOTATED_CDS"/>
    <property type="molecule type" value="Genomic_DNA"/>
</dbReference>
<evidence type="ECO:0000256" key="1">
    <source>
        <dbReference type="PROSITE-ProRule" id="PRU01211"/>
    </source>
</evidence>
<comment type="cofactor">
    <cofactor evidence="1 2">
        <name>Zn(2+)</name>
        <dbReference type="ChEBI" id="CHEBI:29105"/>
    </cofactor>
    <text evidence="1 2">Binds 1 zinc ion per subunit.</text>
</comment>